<gene>
    <name evidence="1" type="ORF">METZ01_LOCUS35180</name>
</gene>
<evidence type="ECO:0000313" key="1">
    <source>
        <dbReference type="EMBL" id="SUZ82326.1"/>
    </source>
</evidence>
<dbReference type="EMBL" id="UINC01001502">
    <property type="protein sequence ID" value="SUZ82326.1"/>
    <property type="molecule type" value="Genomic_DNA"/>
</dbReference>
<sequence>MNKVVDEIDFTKPIIRRKSLSASNSGNMTTTVEFPEFFSMTFDEPVKHGGEGKGPSPLQGVLASLCGCEAVTFNRTAKDMDFSYNGLKFDAEFTIDIRGRMGVRSIVPHFKTVRLQVHVNTEEEEEKLREVVEETEARCPVFNLIKDAGVELECLWIRSTQK</sequence>
<dbReference type="InterPro" id="IPR052924">
    <property type="entry name" value="OsmC/Ohr_hydroprdx_reductase"/>
</dbReference>
<dbReference type="Gene3D" id="3.30.300.20">
    <property type="match status" value="1"/>
</dbReference>
<dbReference type="InterPro" id="IPR015946">
    <property type="entry name" value="KH_dom-like_a/b"/>
</dbReference>
<organism evidence="1">
    <name type="scientific">marine metagenome</name>
    <dbReference type="NCBI Taxonomy" id="408172"/>
    <lineage>
        <taxon>unclassified sequences</taxon>
        <taxon>metagenomes</taxon>
        <taxon>ecological metagenomes</taxon>
    </lineage>
</organism>
<accession>A0A381QSG8</accession>
<evidence type="ECO:0008006" key="2">
    <source>
        <dbReference type="Google" id="ProtNLM"/>
    </source>
</evidence>
<dbReference type="SUPFAM" id="SSF82784">
    <property type="entry name" value="OsmC-like"/>
    <property type="match status" value="1"/>
</dbReference>
<name>A0A381QSG8_9ZZZZ</name>
<dbReference type="InterPro" id="IPR036102">
    <property type="entry name" value="OsmC/Ohrsf"/>
</dbReference>
<dbReference type="PANTHER" id="PTHR35368">
    <property type="entry name" value="HYDROPEROXIDE REDUCTASE"/>
    <property type="match status" value="1"/>
</dbReference>
<protein>
    <recommendedName>
        <fullName evidence="2">OsmC family protein</fullName>
    </recommendedName>
</protein>
<dbReference type="Pfam" id="PF02566">
    <property type="entry name" value="OsmC"/>
    <property type="match status" value="1"/>
</dbReference>
<proteinExistence type="predicted"/>
<dbReference type="InterPro" id="IPR003718">
    <property type="entry name" value="OsmC/Ohr_fam"/>
</dbReference>
<dbReference type="PANTHER" id="PTHR35368:SF1">
    <property type="entry name" value="HYDROPEROXIDE REDUCTASE"/>
    <property type="match status" value="1"/>
</dbReference>
<dbReference type="AlphaFoldDB" id="A0A381QSG8"/>
<reference evidence="1" key="1">
    <citation type="submission" date="2018-05" db="EMBL/GenBank/DDBJ databases">
        <authorList>
            <person name="Lanie J.A."/>
            <person name="Ng W.-L."/>
            <person name="Kazmierczak K.M."/>
            <person name="Andrzejewski T.M."/>
            <person name="Davidsen T.M."/>
            <person name="Wayne K.J."/>
            <person name="Tettelin H."/>
            <person name="Glass J.I."/>
            <person name="Rusch D."/>
            <person name="Podicherti R."/>
            <person name="Tsui H.-C.T."/>
            <person name="Winkler M.E."/>
        </authorList>
    </citation>
    <scope>NUCLEOTIDE SEQUENCE</scope>
</reference>